<gene>
    <name evidence="2" type="ORF">COCCADRAFT_80549</name>
</gene>
<dbReference type="KEGG" id="bze:COCCADRAFT_80549"/>
<dbReference type="OrthoDB" id="3689690at2759"/>
<dbReference type="RefSeq" id="XP_007706375.1">
    <property type="nucleotide sequence ID" value="XM_007708185.1"/>
</dbReference>
<feature type="transmembrane region" description="Helical" evidence="1">
    <location>
        <begin position="19"/>
        <end position="35"/>
    </location>
</feature>
<evidence type="ECO:0000256" key="1">
    <source>
        <dbReference type="SAM" id="Phobius"/>
    </source>
</evidence>
<keyword evidence="1" id="KW-0472">Membrane</keyword>
<sequence>MCRQVPGINQIEANNDKKLGSSIFCSFCLGVLLIVHCRRGQSFRVRFVPIVCLMLNFVIAQSTAESKNLAVQHCDIFRRVPHCGPNSALC</sequence>
<keyword evidence="3" id="KW-1185">Reference proteome</keyword>
<dbReference type="GeneID" id="19150995"/>
<keyword evidence="1" id="KW-1133">Transmembrane helix</keyword>
<dbReference type="HOGENOM" id="CLU_2605881_0_0_1"/>
<reference evidence="2 3" key="1">
    <citation type="journal article" date="2013" name="PLoS Genet.">
        <title>Comparative genome structure, secondary metabolite, and effector coding capacity across Cochliobolus pathogens.</title>
        <authorList>
            <person name="Condon B.J."/>
            <person name="Leng Y."/>
            <person name="Wu D."/>
            <person name="Bushley K.E."/>
            <person name="Ohm R.A."/>
            <person name="Otillar R."/>
            <person name="Martin J."/>
            <person name="Schackwitz W."/>
            <person name="Grimwood J."/>
            <person name="MohdZainudin N."/>
            <person name="Xue C."/>
            <person name="Wang R."/>
            <person name="Manning V.A."/>
            <person name="Dhillon B."/>
            <person name="Tu Z.J."/>
            <person name="Steffenson B.J."/>
            <person name="Salamov A."/>
            <person name="Sun H."/>
            <person name="Lowry S."/>
            <person name="LaButti K."/>
            <person name="Han J."/>
            <person name="Copeland A."/>
            <person name="Lindquist E."/>
            <person name="Barry K."/>
            <person name="Schmutz J."/>
            <person name="Baker S.E."/>
            <person name="Ciuffetti L.M."/>
            <person name="Grigoriev I.V."/>
            <person name="Zhong S."/>
            <person name="Turgeon B.G."/>
        </authorList>
    </citation>
    <scope>NUCLEOTIDE SEQUENCE [LARGE SCALE GENOMIC DNA]</scope>
    <source>
        <strain evidence="2 3">26-R-13</strain>
    </source>
</reference>
<evidence type="ECO:0000313" key="2">
    <source>
        <dbReference type="EMBL" id="EUC39237.1"/>
    </source>
</evidence>
<proteinExistence type="predicted"/>
<dbReference type="Proteomes" id="UP000053841">
    <property type="component" value="Unassembled WGS sequence"/>
</dbReference>
<dbReference type="AlphaFoldDB" id="W6YIU2"/>
<evidence type="ECO:0000313" key="3">
    <source>
        <dbReference type="Proteomes" id="UP000053841"/>
    </source>
</evidence>
<dbReference type="EMBL" id="KI964537">
    <property type="protein sequence ID" value="EUC39237.1"/>
    <property type="molecule type" value="Genomic_DNA"/>
</dbReference>
<keyword evidence="1" id="KW-0812">Transmembrane</keyword>
<organism evidence="2 3">
    <name type="scientific">Cochliobolus carbonum (strain 26-R-13)</name>
    <name type="common">Maize leaf spot fungus</name>
    <name type="synonym">Bipolaris zeicola</name>
    <dbReference type="NCBI Taxonomy" id="930089"/>
    <lineage>
        <taxon>Eukaryota</taxon>
        <taxon>Fungi</taxon>
        <taxon>Dikarya</taxon>
        <taxon>Ascomycota</taxon>
        <taxon>Pezizomycotina</taxon>
        <taxon>Dothideomycetes</taxon>
        <taxon>Pleosporomycetidae</taxon>
        <taxon>Pleosporales</taxon>
        <taxon>Pleosporineae</taxon>
        <taxon>Pleosporaceae</taxon>
        <taxon>Bipolaris</taxon>
    </lineage>
</organism>
<accession>W6YIU2</accession>
<protein>
    <submittedName>
        <fullName evidence="2">Uncharacterized protein</fullName>
    </submittedName>
</protein>
<name>W6YIU2_COCC2</name>